<dbReference type="AlphaFoldDB" id="A0A9D5M0Y6"/>
<evidence type="ECO:0000313" key="2">
    <source>
        <dbReference type="Proteomes" id="UP000806542"/>
    </source>
</evidence>
<dbReference type="RefSeq" id="WP_226391988.1">
    <property type="nucleotide sequence ID" value="NZ_JADCKB010000004.1"/>
</dbReference>
<protein>
    <submittedName>
        <fullName evidence="1">Uncharacterized protein</fullName>
    </submittedName>
</protein>
<comment type="caution">
    <text evidence="1">The sequence shown here is derived from an EMBL/GenBank/DDBJ whole genome shotgun (WGS) entry which is preliminary data.</text>
</comment>
<gene>
    <name evidence="1" type="ORF">INF28_02990</name>
</gene>
<evidence type="ECO:0000313" key="1">
    <source>
        <dbReference type="EMBL" id="MBE5039428.1"/>
    </source>
</evidence>
<dbReference type="EMBL" id="JADCKB010000004">
    <property type="protein sequence ID" value="MBE5039428.1"/>
    <property type="molecule type" value="Genomic_DNA"/>
</dbReference>
<reference evidence="1" key="1">
    <citation type="submission" date="2020-10" db="EMBL/GenBank/DDBJ databases">
        <title>ChiBAC.</title>
        <authorList>
            <person name="Zenner C."/>
            <person name="Hitch T.C.A."/>
            <person name="Clavel T."/>
        </authorList>
    </citation>
    <scope>NUCLEOTIDE SEQUENCE</scope>
    <source>
        <strain evidence="1">DSM 107454</strain>
    </source>
</reference>
<keyword evidence="2" id="KW-1185">Reference proteome</keyword>
<accession>A0A9D5M0Y6</accession>
<dbReference type="Proteomes" id="UP000806542">
    <property type="component" value="Unassembled WGS sequence"/>
</dbReference>
<sequence>MIQFQEVTYQNFGRCVSMSNGKIELLATLDFGPRIIRFSKIGGENVMLEDIERKVNQDQNTSLFAEKFGEDLGVWKIYGGHRLWTSPEALPRSYYPDSQPVSYTAEGCRLVLTPPPQRWTQQQHQIEVVMSENGFKVDLYHTVTNIGAWPQEFAPWCLSVLAPGGIEVIPMPNRPTGLLHNRKITLWDYAKMNDPRVTWGDKYILLRQDPQNDNAFKFGIDSQHGWAAYFNHDDVMLKKFDIIEGAAYPDDGMNFETYTNSIFLEMESLGALKKTEPGCSISHHESWELIAGLAFPGTDENAIETVLRPYVG</sequence>
<organism evidence="1 2">
    <name type="scientific">Ructibacterium gallinarum</name>
    <dbReference type="NCBI Taxonomy" id="2779355"/>
    <lineage>
        <taxon>Bacteria</taxon>
        <taxon>Bacillati</taxon>
        <taxon>Bacillota</taxon>
        <taxon>Clostridia</taxon>
        <taxon>Eubacteriales</taxon>
        <taxon>Oscillospiraceae</taxon>
        <taxon>Ructibacterium</taxon>
    </lineage>
</organism>
<proteinExistence type="predicted"/>
<name>A0A9D5M0Y6_9FIRM</name>